<sequence length="215" mass="23253">MTAAPVRRSPRHNPLTPLDVTLDLLVKLMIAFLLFSALTTAFGSGSMFGFGERDICVRDDSISVGSGEDRMPSLFKPGVAASNSGLSLCVNNAPLSFKALNVATMLPTFVLYFTAILLLWRLVRHARRVGPFHLGNVRRLQFLGWWLAVGGVVAKSAEEGARRALISAMYKDHGLSPLSMIDFQLSLIITGVGLLAVAGILRAGVRMREDLEGTV</sequence>
<dbReference type="InterPro" id="IPR021354">
    <property type="entry name" value="DUF2975"/>
</dbReference>
<organism evidence="2 3">
    <name type="scientific">Actinomadura harenae</name>
    <dbReference type="NCBI Taxonomy" id="2483351"/>
    <lineage>
        <taxon>Bacteria</taxon>
        <taxon>Bacillati</taxon>
        <taxon>Actinomycetota</taxon>
        <taxon>Actinomycetes</taxon>
        <taxon>Streptosporangiales</taxon>
        <taxon>Thermomonosporaceae</taxon>
        <taxon>Actinomadura</taxon>
    </lineage>
</organism>
<feature type="transmembrane region" description="Helical" evidence="1">
    <location>
        <begin position="177"/>
        <end position="201"/>
    </location>
</feature>
<protein>
    <submittedName>
        <fullName evidence="2">DUF2975 domain-containing protein</fullName>
    </submittedName>
</protein>
<dbReference type="RefSeq" id="WP_122193135.1">
    <property type="nucleotide sequence ID" value="NZ_JBHSKC010000001.1"/>
</dbReference>
<keyword evidence="1" id="KW-0812">Transmembrane</keyword>
<dbReference type="EMBL" id="RFFG01000006">
    <property type="protein sequence ID" value="RMI47008.1"/>
    <property type="molecule type" value="Genomic_DNA"/>
</dbReference>
<feature type="transmembrane region" description="Helical" evidence="1">
    <location>
        <begin position="20"/>
        <end position="42"/>
    </location>
</feature>
<reference evidence="2 3" key="1">
    <citation type="submission" date="2018-10" db="EMBL/GenBank/DDBJ databases">
        <title>Isolation from soil.</title>
        <authorList>
            <person name="Hu J."/>
        </authorList>
    </citation>
    <scope>NUCLEOTIDE SEQUENCE [LARGE SCALE GENOMIC DNA]</scope>
    <source>
        <strain evidence="2 3">NEAU-Ht49</strain>
    </source>
</reference>
<keyword evidence="3" id="KW-1185">Reference proteome</keyword>
<evidence type="ECO:0000313" key="3">
    <source>
        <dbReference type="Proteomes" id="UP000282674"/>
    </source>
</evidence>
<name>A0A3M2MI80_9ACTN</name>
<gene>
    <name evidence="2" type="ORF">EBO15_05160</name>
</gene>
<evidence type="ECO:0000256" key="1">
    <source>
        <dbReference type="SAM" id="Phobius"/>
    </source>
</evidence>
<keyword evidence="1" id="KW-1133">Transmembrane helix</keyword>
<dbReference type="Pfam" id="PF11188">
    <property type="entry name" value="DUF2975"/>
    <property type="match status" value="1"/>
</dbReference>
<accession>A0A3M2MI80</accession>
<feature type="transmembrane region" description="Helical" evidence="1">
    <location>
        <begin position="100"/>
        <end position="120"/>
    </location>
</feature>
<dbReference type="OrthoDB" id="3524886at2"/>
<dbReference type="AlphaFoldDB" id="A0A3M2MI80"/>
<proteinExistence type="predicted"/>
<evidence type="ECO:0000313" key="2">
    <source>
        <dbReference type="EMBL" id="RMI47008.1"/>
    </source>
</evidence>
<dbReference type="Proteomes" id="UP000282674">
    <property type="component" value="Unassembled WGS sequence"/>
</dbReference>
<keyword evidence="1" id="KW-0472">Membrane</keyword>
<comment type="caution">
    <text evidence="2">The sequence shown here is derived from an EMBL/GenBank/DDBJ whole genome shotgun (WGS) entry which is preliminary data.</text>
</comment>